<feature type="domain" description="Cytochrome c" evidence="7">
    <location>
        <begin position="294"/>
        <end position="375"/>
    </location>
</feature>
<dbReference type="PROSITE" id="PS51007">
    <property type="entry name" value="CYTC"/>
    <property type="match status" value="1"/>
</dbReference>
<reference evidence="8 9" key="1">
    <citation type="journal article" date="2017" name="Int. J. Syst. Evol. Microbiol.">
        <title>Ramlibacter monticola sp. nov., isolated from forest soil.</title>
        <authorList>
            <person name="Chaudhary D.K."/>
            <person name="Kim J."/>
        </authorList>
    </citation>
    <scope>NUCLEOTIDE SEQUENCE [LARGE SCALE GENOMIC DNA]</scope>
    <source>
        <strain evidence="8 9">KACC 19175</strain>
    </source>
</reference>
<evidence type="ECO:0000256" key="2">
    <source>
        <dbReference type="ARBA" id="ARBA00022723"/>
    </source>
</evidence>
<keyword evidence="1 5" id="KW-0349">Heme</keyword>
<dbReference type="InterPro" id="IPR036909">
    <property type="entry name" value="Cyt_c-like_dom_sf"/>
</dbReference>
<dbReference type="GO" id="GO:0046872">
    <property type="term" value="F:metal ion binding"/>
    <property type="evidence" value="ECO:0007669"/>
    <property type="project" value="UniProtKB-KW"/>
</dbReference>
<evidence type="ECO:0000256" key="5">
    <source>
        <dbReference type="PROSITE-ProRule" id="PRU00433"/>
    </source>
</evidence>
<evidence type="ECO:0000256" key="1">
    <source>
        <dbReference type="ARBA" id="ARBA00022617"/>
    </source>
</evidence>
<evidence type="ECO:0000256" key="6">
    <source>
        <dbReference type="SAM" id="SignalP"/>
    </source>
</evidence>
<organism evidence="8 9">
    <name type="scientific">Ramlibacter monticola</name>
    <dbReference type="NCBI Taxonomy" id="1926872"/>
    <lineage>
        <taxon>Bacteria</taxon>
        <taxon>Pseudomonadati</taxon>
        <taxon>Pseudomonadota</taxon>
        <taxon>Betaproteobacteria</taxon>
        <taxon>Burkholderiales</taxon>
        <taxon>Comamonadaceae</taxon>
        <taxon>Ramlibacter</taxon>
    </lineage>
</organism>
<keyword evidence="4 5" id="KW-0408">Iron</keyword>
<comment type="caution">
    <text evidence="8">The sequence shown here is derived from an EMBL/GenBank/DDBJ whole genome shotgun (WGS) entry which is preliminary data.</text>
</comment>
<keyword evidence="3 6" id="KW-0732">Signal</keyword>
<dbReference type="Pfam" id="PF13442">
    <property type="entry name" value="Cytochrome_CBB3"/>
    <property type="match status" value="1"/>
</dbReference>
<dbReference type="Gene3D" id="1.10.760.10">
    <property type="entry name" value="Cytochrome c-like domain"/>
    <property type="match status" value="1"/>
</dbReference>
<evidence type="ECO:0000256" key="4">
    <source>
        <dbReference type="ARBA" id="ARBA00023004"/>
    </source>
</evidence>
<dbReference type="Pfam" id="PF00497">
    <property type="entry name" value="SBP_bac_3"/>
    <property type="match status" value="1"/>
</dbReference>
<proteinExistence type="predicted"/>
<dbReference type="RefSeq" id="WP_201677663.1">
    <property type="nucleotide sequence ID" value="NZ_JAEQNE010000011.1"/>
</dbReference>
<dbReference type="PANTHER" id="PTHR35936">
    <property type="entry name" value="MEMBRANE-BOUND LYTIC MUREIN TRANSGLYCOSYLASE F"/>
    <property type="match status" value="1"/>
</dbReference>
<dbReference type="InterPro" id="IPR001638">
    <property type="entry name" value="Solute-binding_3/MltF_N"/>
</dbReference>
<evidence type="ECO:0000259" key="7">
    <source>
        <dbReference type="PROSITE" id="PS51007"/>
    </source>
</evidence>
<evidence type="ECO:0000313" key="9">
    <source>
        <dbReference type="Proteomes" id="UP000599109"/>
    </source>
</evidence>
<name>A0A936Z9U1_9BURK</name>
<dbReference type="InterPro" id="IPR009056">
    <property type="entry name" value="Cyt_c-like_dom"/>
</dbReference>
<dbReference type="AlphaFoldDB" id="A0A936Z9U1"/>
<dbReference type="SUPFAM" id="SSF53850">
    <property type="entry name" value="Periplasmic binding protein-like II"/>
    <property type="match status" value="1"/>
</dbReference>
<keyword evidence="2 5" id="KW-0479">Metal-binding</keyword>
<dbReference type="SMART" id="SM00062">
    <property type="entry name" value="PBPb"/>
    <property type="match status" value="1"/>
</dbReference>
<dbReference type="Gene3D" id="3.40.190.10">
    <property type="entry name" value="Periplasmic binding protein-like II"/>
    <property type="match status" value="2"/>
</dbReference>
<evidence type="ECO:0000256" key="3">
    <source>
        <dbReference type="ARBA" id="ARBA00022729"/>
    </source>
</evidence>
<dbReference type="GO" id="GO:0009055">
    <property type="term" value="F:electron transfer activity"/>
    <property type="evidence" value="ECO:0007669"/>
    <property type="project" value="InterPro"/>
</dbReference>
<accession>A0A936Z9U1</accession>
<feature type="chain" id="PRO_5037404749" evidence="6">
    <location>
        <begin position="28"/>
        <end position="376"/>
    </location>
</feature>
<keyword evidence="9" id="KW-1185">Reference proteome</keyword>
<protein>
    <submittedName>
        <fullName evidence="8">Transporter substrate-binding domain-containing protein</fullName>
    </submittedName>
</protein>
<dbReference type="GO" id="GO:0020037">
    <property type="term" value="F:heme binding"/>
    <property type="evidence" value="ECO:0007669"/>
    <property type="project" value="InterPro"/>
</dbReference>
<evidence type="ECO:0000313" key="8">
    <source>
        <dbReference type="EMBL" id="MBL0394991.1"/>
    </source>
</evidence>
<dbReference type="SUPFAM" id="SSF46626">
    <property type="entry name" value="Cytochrome c"/>
    <property type="match status" value="1"/>
</dbReference>
<sequence>MSIRRFARRVLCTLAACIALGATSAGAEPLRICADPDNLPFSKSEGPEKGLYVELARLVSQKLGESPEFVWWLTYNQRKALRNTILQDGCDAYFALPANADYRVRGLLKTKPFLDVSYAIVAPSVLPVSGLADLRGKRIGVLHGSPPHILLAAQQGYATSSFRANDEALAALERGEVEVAILWGPNAGYENARRHGGRWQVTPVTGEGLGGQVAVGVRRGQDELAARIDKALAELQPQIEELARKYGFPRGKPMPLVARRVAPDARSANLSAGLTVHSSMVARTNAPAASAPAEGVIPGRTLFNNVCSHCHGTDGASPVSERDLRKLQRRYKDNWKDTALTTIKNGRQDAGMPSWKATYSDAQIEEVIGFLTTLQK</sequence>
<gene>
    <name evidence="8" type="ORF">JJ685_27910</name>
</gene>
<dbReference type="PANTHER" id="PTHR35936:SF17">
    <property type="entry name" value="ARGININE-BINDING EXTRACELLULAR PROTEIN ARTP"/>
    <property type="match status" value="1"/>
</dbReference>
<dbReference type="Proteomes" id="UP000599109">
    <property type="component" value="Unassembled WGS sequence"/>
</dbReference>
<dbReference type="EMBL" id="JAEQNE010000011">
    <property type="protein sequence ID" value="MBL0394991.1"/>
    <property type="molecule type" value="Genomic_DNA"/>
</dbReference>
<feature type="signal peptide" evidence="6">
    <location>
        <begin position="1"/>
        <end position="27"/>
    </location>
</feature>